<dbReference type="PANTHER" id="PTHR45947:SF3">
    <property type="entry name" value="SULFOQUINOVOSYL TRANSFERASE SQD2"/>
    <property type="match status" value="1"/>
</dbReference>
<dbReference type="InterPro" id="IPR028098">
    <property type="entry name" value="Glyco_trans_4-like_N"/>
</dbReference>
<dbReference type="Gene3D" id="3.40.50.2000">
    <property type="entry name" value="Glycogen Phosphorylase B"/>
    <property type="match status" value="2"/>
</dbReference>
<dbReference type="InterPro" id="IPR050194">
    <property type="entry name" value="Glycosyltransferase_grp1"/>
</dbReference>
<evidence type="ECO:0000313" key="3">
    <source>
        <dbReference type="EMBL" id="PWW82349.1"/>
    </source>
</evidence>
<dbReference type="AlphaFoldDB" id="A0A317T6K9"/>
<dbReference type="Proteomes" id="UP000246278">
    <property type="component" value="Unassembled WGS sequence"/>
</dbReference>
<dbReference type="EMBL" id="PDNZ01000003">
    <property type="protein sequence ID" value="PWW82349.1"/>
    <property type="molecule type" value="Genomic_DNA"/>
</dbReference>
<evidence type="ECO:0000259" key="2">
    <source>
        <dbReference type="Pfam" id="PF13439"/>
    </source>
</evidence>
<feature type="domain" description="Glycosyltransferase subfamily 4-like N-terminal" evidence="2">
    <location>
        <begin position="28"/>
        <end position="185"/>
    </location>
</feature>
<evidence type="ECO:0000259" key="1">
    <source>
        <dbReference type="Pfam" id="PF00534"/>
    </source>
</evidence>
<feature type="domain" description="Glycosyl transferase family 1" evidence="1">
    <location>
        <begin position="195"/>
        <end position="342"/>
    </location>
</feature>
<dbReference type="GO" id="GO:0016757">
    <property type="term" value="F:glycosyltransferase activity"/>
    <property type="evidence" value="ECO:0007669"/>
    <property type="project" value="InterPro"/>
</dbReference>
<dbReference type="SUPFAM" id="SSF53756">
    <property type="entry name" value="UDP-Glycosyltransferase/glycogen phosphorylase"/>
    <property type="match status" value="1"/>
</dbReference>
<dbReference type="RefSeq" id="WP_110022822.1">
    <property type="nucleotide sequence ID" value="NZ_PDNZ01000003.1"/>
</dbReference>
<sequence>MHLTLFFTYKASLERWQNIGMLEREVALYKNYQAKGIDVSFVTYGKNDHLLFKDRLPGIDILCNEKRLSTKLYTALIPLLHARKLRDTDIIKTNQTPGGLVALRSASLFKKPLLARSGYLHSEFTANRYGKNSRQAIKALNEETRLYTLASRIEITTPAMRQSIVSRLPDAEHKTTVIPNYVDTKIFTPRKTQCDIDLLFIGRLILQKNIFALLEALEGLDFRTVIIGSGPLEQKLKVKANDLGIDVTWKSNVPNHDLPDYLNRSKIFILPSLYEGHPKTLIEAMACGVPIIGADSPGIREIISDGETACLCGTEPESIRRAIKKLAASEPLRNTLSQNSRKFVTANYSIENIFEREHQLLQEILSED</sequence>
<gene>
    <name evidence="3" type="ORF">CR164_04920</name>
</gene>
<protein>
    <recommendedName>
        <fullName evidence="5">Glycosyl transferase family 1</fullName>
    </recommendedName>
</protein>
<comment type="caution">
    <text evidence="3">The sequence shown here is derived from an EMBL/GenBank/DDBJ whole genome shotgun (WGS) entry which is preliminary data.</text>
</comment>
<proteinExistence type="predicted"/>
<accession>A0A317T6K9</accession>
<keyword evidence="4" id="KW-1185">Reference proteome</keyword>
<evidence type="ECO:0000313" key="4">
    <source>
        <dbReference type="Proteomes" id="UP000246278"/>
    </source>
</evidence>
<dbReference type="Pfam" id="PF00534">
    <property type="entry name" value="Glycos_transf_1"/>
    <property type="match status" value="1"/>
</dbReference>
<dbReference type="CDD" id="cd03801">
    <property type="entry name" value="GT4_PimA-like"/>
    <property type="match status" value="1"/>
</dbReference>
<organism evidence="3 4">
    <name type="scientific">Prosthecochloris marina</name>
    <dbReference type="NCBI Taxonomy" id="2017681"/>
    <lineage>
        <taxon>Bacteria</taxon>
        <taxon>Pseudomonadati</taxon>
        <taxon>Chlorobiota</taxon>
        <taxon>Chlorobiia</taxon>
        <taxon>Chlorobiales</taxon>
        <taxon>Chlorobiaceae</taxon>
        <taxon>Prosthecochloris</taxon>
    </lineage>
</organism>
<dbReference type="PANTHER" id="PTHR45947">
    <property type="entry name" value="SULFOQUINOVOSYL TRANSFERASE SQD2"/>
    <property type="match status" value="1"/>
</dbReference>
<evidence type="ECO:0008006" key="5">
    <source>
        <dbReference type="Google" id="ProtNLM"/>
    </source>
</evidence>
<name>A0A317T6K9_9CHLB</name>
<dbReference type="InterPro" id="IPR001296">
    <property type="entry name" value="Glyco_trans_1"/>
</dbReference>
<dbReference type="Pfam" id="PF13439">
    <property type="entry name" value="Glyco_transf_4"/>
    <property type="match status" value="1"/>
</dbReference>
<reference evidence="4" key="1">
    <citation type="submission" date="2017-10" db="EMBL/GenBank/DDBJ databases">
        <authorList>
            <person name="Gaisin V.A."/>
            <person name="Rysina M.S."/>
            <person name="Grouzdev D.S."/>
        </authorList>
    </citation>
    <scope>NUCLEOTIDE SEQUENCE [LARGE SCALE GENOMIC DNA]</scope>
    <source>
        <strain evidence="4">V1</strain>
    </source>
</reference>
<dbReference type="OrthoDB" id="9811239at2"/>